<dbReference type="InterPro" id="IPR025495">
    <property type="entry name" value="DUF4386"/>
</dbReference>
<reference evidence="2" key="1">
    <citation type="submission" date="2021-01" db="EMBL/GenBank/DDBJ databases">
        <authorList>
            <person name="Zhong Y.L."/>
        </authorList>
    </citation>
    <scope>NUCLEOTIDE SEQUENCE</scope>
    <source>
        <strain evidence="2">KCTC 23302</strain>
    </source>
</reference>
<proteinExistence type="predicted"/>
<sequence>MDSAKNTARITGLIGLIVLITGSFAYTVNSKLIVPGDAITTAENLIENESLFRLGIVSGLFMEIIFMFYAFLLYSLLRQVNKNYATMMIIIAIIPVPLFLLNQLNLFATLLLAEDGMLNQILFFLELYKYGGLVVSIFFGLWLLPLGYLVYKSGYLPKIIGIVLMIGCFGYLISFFQGFLFPGKEKTLWTNPFLVVTHISEILLMFWLLIKGVNEDRFKNT</sequence>
<keyword evidence="3" id="KW-1185">Reference proteome</keyword>
<feature type="transmembrane region" description="Helical" evidence="1">
    <location>
        <begin position="192"/>
        <end position="210"/>
    </location>
</feature>
<feature type="transmembrane region" description="Helical" evidence="1">
    <location>
        <begin position="158"/>
        <end position="180"/>
    </location>
</feature>
<evidence type="ECO:0000256" key="1">
    <source>
        <dbReference type="SAM" id="Phobius"/>
    </source>
</evidence>
<dbReference type="Pfam" id="PF14329">
    <property type="entry name" value="DUF4386"/>
    <property type="match status" value="1"/>
</dbReference>
<gene>
    <name evidence="2" type="ORF">JJQ60_10680</name>
</gene>
<feature type="transmembrane region" description="Helical" evidence="1">
    <location>
        <begin position="54"/>
        <end position="77"/>
    </location>
</feature>
<dbReference type="EMBL" id="JAERQJ010000003">
    <property type="protein sequence ID" value="MBL0683984.1"/>
    <property type="molecule type" value="Genomic_DNA"/>
</dbReference>
<keyword evidence="1" id="KW-0472">Membrane</keyword>
<dbReference type="AlphaFoldDB" id="A0A936ZQW3"/>
<feature type="transmembrane region" description="Helical" evidence="1">
    <location>
        <begin position="89"/>
        <end position="113"/>
    </location>
</feature>
<keyword evidence="1" id="KW-1133">Transmembrane helix</keyword>
<evidence type="ECO:0000313" key="3">
    <source>
        <dbReference type="Proteomes" id="UP000651057"/>
    </source>
</evidence>
<protein>
    <submittedName>
        <fullName evidence="2">DUF4386 domain-containing protein</fullName>
    </submittedName>
</protein>
<evidence type="ECO:0000313" key="2">
    <source>
        <dbReference type="EMBL" id="MBL0683984.1"/>
    </source>
</evidence>
<comment type="caution">
    <text evidence="2">The sequence shown here is derived from an EMBL/GenBank/DDBJ whole genome shotgun (WGS) entry which is preliminary data.</text>
</comment>
<keyword evidence="1" id="KW-0812">Transmembrane</keyword>
<feature type="transmembrane region" description="Helical" evidence="1">
    <location>
        <begin position="133"/>
        <end position="151"/>
    </location>
</feature>
<dbReference type="Proteomes" id="UP000651057">
    <property type="component" value="Unassembled WGS sequence"/>
</dbReference>
<organism evidence="2 3">
    <name type="scientific">Aquimarina mytili</name>
    <dbReference type="NCBI Taxonomy" id="874423"/>
    <lineage>
        <taxon>Bacteria</taxon>
        <taxon>Pseudomonadati</taxon>
        <taxon>Bacteroidota</taxon>
        <taxon>Flavobacteriia</taxon>
        <taxon>Flavobacteriales</taxon>
        <taxon>Flavobacteriaceae</taxon>
        <taxon>Aquimarina</taxon>
    </lineage>
</organism>
<accession>A0A936ZQW3</accession>
<name>A0A936ZQW3_9FLAO</name>
<dbReference type="RefSeq" id="WP_201919486.1">
    <property type="nucleotide sequence ID" value="NZ_BAABAX010000005.1"/>
</dbReference>
<feature type="transmembrane region" description="Helical" evidence="1">
    <location>
        <begin position="12"/>
        <end position="34"/>
    </location>
</feature>